<keyword evidence="4" id="KW-0472">Membrane</keyword>
<dbReference type="InterPro" id="IPR000014">
    <property type="entry name" value="PAS"/>
</dbReference>
<feature type="domain" description="PAS" evidence="6">
    <location>
        <begin position="20"/>
        <end position="75"/>
    </location>
</feature>
<dbReference type="RefSeq" id="WP_128385301.1">
    <property type="nucleotide sequence ID" value="NZ_CP035033.1"/>
</dbReference>
<dbReference type="Pfam" id="PF08447">
    <property type="entry name" value="PAS_3"/>
    <property type="match status" value="1"/>
</dbReference>
<evidence type="ECO:0000259" key="6">
    <source>
        <dbReference type="PROSITE" id="PS50112"/>
    </source>
</evidence>
<evidence type="ECO:0000256" key="4">
    <source>
        <dbReference type="SAM" id="Phobius"/>
    </source>
</evidence>
<feature type="domain" description="Methyl-accepting transducer" evidence="5">
    <location>
        <begin position="484"/>
        <end position="713"/>
    </location>
</feature>
<dbReference type="SMART" id="SM00091">
    <property type="entry name" value="PAS"/>
    <property type="match status" value="2"/>
</dbReference>
<dbReference type="SMART" id="SM00086">
    <property type="entry name" value="PAC"/>
    <property type="match status" value="1"/>
</dbReference>
<name>A0A410H4Y1_9GAMM</name>
<dbReference type="CDD" id="cd00130">
    <property type="entry name" value="PAS"/>
    <property type="match status" value="2"/>
</dbReference>
<sequence>MKKVELTGNEREVKPGSTIISTTDLNGTIVECNDDFVDISGYTRQELIGQPHNILRHTDVPAAVFKDLWQTLKQGKPWTQYVKNRCKNGDFYWVKANITPVLRANELVGYQSVRTRISDAEKASAEALYKQIQNGKASIRQGYLMSPSRRFNLFHHIHPVNVMVSLIVFLIALQAVTSAGLLTIPAAVGLPVAAILLVGTFMGRRYVFSRLKKARQIMTQVRSGNFHSDLETYGFHSLSGVLASVKMMQTQVGAETAQRTRQLHENTRLKVALDSATTNMMVADQNNDVIYLNHALHDLLKRHASAIAEEVPGFDADNLVGKSIDVFHRHPQHQKQLLANLTDRHVAEISVGNLILKLTMQPVINDEQKRIGTIVEWMDLTQQRSIEETLNNALSLASKGHTDIKLNTQGLEGFFHTTATDINALLATMNGALEDMVGVMVNLASGNMTTRVEKDLQGSLAAMKGAMNVSLDNLSVIMLQIKEVAASASNASSDSAKAANDLSVRTQQAAATLEELNATMQNINQLQIENTQSLTEVSGLTQQTMQENDKAGEVMLASVEAMDSIRETSAKIGDIIGMIDSIAFQTNLLALNAAVEAARAGEHGRGFAVVANEVRTLAAKSADAAQEIKKLIEDSGQRINEGADRVQQSHEVFKQVNESVAKIGSTLETVTASISDQQQSVSEVTRALGSLDENIQNNAALVEETSASAESLHDQASLLTNEVQKFQISESLMQGKAQSYPAVHGVRLSEARQKMRIWRTMIQSYLCGMEVDIDLQAAVDPGRCSVGQALGQLLSADPSLEALDQMKEVVELHTRQHNLVKLVLECRDAKNLPEDFNTLSLQDGMLDEFVIVTEKLDKALGVLEQVVFEHSRTEPLPALRAG</sequence>
<dbReference type="NCBIfam" id="TIGR00229">
    <property type="entry name" value="sensory_box"/>
    <property type="match status" value="1"/>
</dbReference>
<dbReference type="InterPro" id="IPR051310">
    <property type="entry name" value="MCP_chemotaxis"/>
</dbReference>
<dbReference type="Pfam" id="PF13188">
    <property type="entry name" value="PAS_8"/>
    <property type="match status" value="1"/>
</dbReference>
<gene>
    <name evidence="8" type="ORF">EPV75_10065</name>
</gene>
<dbReference type="SMART" id="SM00283">
    <property type="entry name" value="MA"/>
    <property type="match status" value="1"/>
</dbReference>
<keyword evidence="1" id="KW-0488">Methylation</keyword>
<dbReference type="GO" id="GO:0005886">
    <property type="term" value="C:plasma membrane"/>
    <property type="evidence" value="ECO:0007669"/>
    <property type="project" value="TreeGrafter"/>
</dbReference>
<dbReference type="GO" id="GO:0007165">
    <property type="term" value="P:signal transduction"/>
    <property type="evidence" value="ECO:0007669"/>
    <property type="project" value="UniProtKB-KW"/>
</dbReference>
<dbReference type="InterPro" id="IPR001610">
    <property type="entry name" value="PAC"/>
</dbReference>
<dbReference type="InterPro" id="IPR003660">
    <property type="entry name" value="HAMP_dom"/>
</dbReference>
<evidence type="ECO:0000313" key="9">
    <source>
        <dbReference type="Proteomes" id="UP000285478"/>
    </source>
</evidence>
<dbReference type="PROSITE" id="PS50111">
    <property type="entry name" value="CHEMOTAXIS_TRANSDUC_2"/>
    <property type="match status" value="1"/>
</dbReference>
<dbReference type="InterPro" id="IPR035965">
    <property type="entry name" value="PAS-like_dom_sf"/>
</dbReference>
<dbReference type="Gene3D" id="1.10.287.950">
    <property type="entry name" value="Methyl-accepting chemotaxis protein"/>
    <property type="match status" value="1"/>
</dbReference>
<feature type="transmembrane region" description="Helical" evidence="4">
    <location>
        <begin position="182"/>
        <end position="203"/>
    </location>
</feature>
<dbReference type="GO" id="GO:0004888">
    <property type="term" value="F:transmembrane signaling receptor activity"/>
    <property type="evidence" value="ECO:0007669"/>
    <property type="project" value="TreeGrafter"/>
</dbReference>
<evidence type="ECO:0000259" key="7">
    <source>
        <dbReference type="PROSITE" id="PS50885"/>
    </source>
</evidence>
<dbReference type="PANTHER" id="PTHR43531">
    <property type="entry name" value="PROTEIN ICFG"/>
    <property type="match status" value="1"/>
</dbReference>
<accession>A0A410H4Y1</accession>
<dbReference type="SUPFAM" id="SSF55785">
    <property type="entry name" value="PYP-like sensor domain (PAS domain)"/>
    <property type="match status" value="1"/>
</dbReference>
<feature type="domain" description="HAMP" evidence="7">
    <location>
        <begin position="427"/>
        <end position="479"/>
    </location>
</feature>
<organism evidence="8 9">
    <name type="scientific">Hydrogenovibrio thermophilus</name>
    <dbReference type="NCBI Taxonomy" id="265883"/>
    <lineage>
        <taxon>Bacteria</taxon>
        <taxon>Pseudomonadati</taxon>
        <taxon>Pseudomonadota</taxon>
        <taxon>Gammaproteobacteria</taxon>
        <taxon>Thiotrichales</taxon>
        <taxon>Piscirickettsiaceae</taxon>
        <taxon>Hydrogenovibrio</taxon>
    </lineage>
</organism>
<comment type="similarity">
    <text evidence="2">Belongs to the methyl-accepting chemotaxis (MCP) protein family.</text>
</comment>
<dbReference type="InterPro" id="IPR004089">
    <property type="entry name" value="MCPsignal_dom"/>
</dbReference>
<proteinExistence type="inferred from homology"/>
<dbReference type="SUPFAM" id="SSF58104">
    <property type="entry name" value="Methyl-accepting chemotaxis protein (MCP) signaling domain"/>
    <property type="match status" value="1"/>
</dbReference>
<dbReference type="InterPro" id="IPR013655">
    <property type="entry name" value="PAS_fold_3"/>
</dbReference>
<dbReference type="Pfam" id="PF00015">
    <property type="entry name" value="MCPsignal"/>
    <property type="match status" value="1"/>
</dbReference>
<dbReference type="PROSITE" id="PS50112">
    <property type="entry name" value="PAS"/>
    <property type="match status" value="1"/>
</dbReference>
<evidence type="ECO:0000259" key="5">
    <source>
        <dbReference type="PROSITE" id="PS50111"/>
    </source>
</evidence>
<dbReference type="CDD" id="cd11386">
    <property type="entry name" value="MCP_signal"/>
    <property type="match status" value="1"/>
</dbReference>
<keyword evidence="9" id="KW-1185">Reference proteome</keyword>
<protein>
    <submittedName>
        <fullName evidence="8">PAS domain S-box protein</fullName>
    </submittedName>
</protein>
<evidence type="ECO:0000256" key="2">
    <source>
        <dbReference type="ARBA" id="ARBA00029447"/>
    </source>
</evidence>
<evidence type="ECO:0000256" key="1">
    <source>
        <dbReference type="ARBA" id="ARBA00022481"/>
    </source>
</evidence>
<dbReference type="EMBL" id="CP035033">
    <property type="protein sequence ID" value="QAB15985.1"/>
    <property type="molecule type" value="Genomic_DNA"/>
</dbReference>
<dbReference type="Proteomes" id="UP000285478">
    <property type="component" value="Chromosome"/>
</dbReference>
<keyword evidence="4" id="KW-0812">Transmembrane</keyword>
<feature type="transmembrane region" description="Helical" evidence="4">
    <location>
        <begin position="153"/>
        <end position="176"/>
    </location>
</feature>
<evidence type="ECO:0000256" key="3">
    <source>
        <dbReference type="PROSITE-ProRule" id="PRU00284"/>
    </source>
</evidence>
<dbReference type="Gene3D" id="3.30.450.20">
    <property type="entry name" value="PAS domain"/>
    <property type="match status" value="2"/>
</dbReference>
<keyword evidence="3" id="KW-0807">Transducer</keyword>
<dbReference type="AlphaFoldDB" id="A0A410H4Y1"/>
<reference evidence="8 9" key="1">
    <citation type="journal article" date="2018" name="Environ. Microbiol.">
        <title>Genomes of ubiquitous marine and hypersaline Hydrogenovibrio, Thiomicrorhabdus and Thiomicrospira spp. encode a diversity of mechanisms to sustain chemolithoautotrophy in heterogeneous environments.</title>
        <authorList>
            <person name="Scott K.M."/>
            <person name="Williams J."/>
            <person name="Porter C.M.B."/>
            <person name="Russel S."/>
            <person name="Harmer T.L."/>
            <person name="Paul J.H."/>
            <person name="Antonen K.M."/>
            <person name="Bridges M.K."/>
            <person name="Camper G.J."/>
            <person name="Campla C.K."/>
            <person name="Casella L.G."/>
            <person name="Chase E."/>
            <person name="Conrad J.W."/>
            <person name="Cruz M.C."/>
            <person name="Dunlap D.S."/>
            <person name="Duran L."/>
            <person name="Fahsbender E.M."/>
            <person name="Goldsmith D.B."/>
            <person name="Keeley R.F."/>
            <person name="Kondoff M.R."/>
            <person name="Kussy B.I."/>
            <person name="Lane M.K."/>
            <person name="Lawler S."/>
            <person name="Leigh B.A."/>
            <person name="Lewis C."/>
            <person name="Lostal L.M."/>
            <person name="Marking D."/>
            <person name="Mancera P.A."/>
            <person name="McClenthan E.C."/>
            <person name="McIntyre E.A."/>
            <person name="Mine J.A."/>
            <person name="Modi S."/>
            <person name="Moore B.D."/>
            <person name="Morgan W.A."/>
            <person name="Nelson K.M."/>
            <person name="Nguyen K.N."/>
            <person name="Ogburn N."/>
            <person name="Parrino D.G."/>
            <person name="Pedapudi A.D."/>
            <person name="Pelham R.P."/>
            <person name="Preece A.M."/>
            <person name="Rampersad E.A."/>
            <person name="Richardson J.C."/>
            <person name="Rodgers C.M."/>
            <person name="Schaffer B.L."/>
            <person name="Sheridan N.E."/>
            <person name="Solone M.R."/>
            <person name="Staley Z.R."/>
            <person name="Tabuchi M."/>
            <person name="Waide R.J."/>
            <person name="Wanjugi P.W."/>
            <person name="Young S."/>
            <person name="Clum A."/>
            <person name="Daum C."/>
            <person name="Huntemann M."/>
            <person name="Ivanova N."/>
            <person name="Kyrpides N."/>
            <person name="Mikhailova N."/>
            <person name="Palaniappan K."/>
            <person name="Pillay M."/>
            <person name="Reddy T.B.K."/>
            <person name="Shapiro N."/>
            <person name="Stamatis D."/>
            <person name="Varghese N."/>
            <person name="Woyke T."/>
            <person name="Boden R."/>
            <person name="Freyermuth S.K."/>
            <person name="Kerfeld C.A."/>
        </authorList>
    </citation>
    <scope>NUCLEOTIDE SEQUENCE [LARGE SCALE GENOMIC DNA]</scope>
    <source>
        <strain evidence="8 9">JR-2</strain>
    </source>
</reference>
<dbReference type="PROSITE" id="PS50885">
    <property type="entry name" value="HAMP"/>
    <property type="match status" value="1"/>
</dbReference>
<dbReference type="PANTHER" id="PTHR43531:SF14">
    <property type="entry name" value="METHYL-ACCEPTING CHEMOTAXIS PROTEIN I-RELATED"/>
    <property type="match status" value="1"/>
</dbReference>
<dbReference type="KEGG" id="htr:EPV75_10065"/>
<dbReference type="GO" id="GO:0006935">
    <property type="term" value="P:chemotaxis"/>
    <property type="evidence" value="ECO:0007669"/>
    <property type="project" value="TreeGrafter"/>
</dbReference>
<evidence type="ECO:0000313" key="8">
    <source>
        <dbReference type="EMBL" id="QAB15985.1"/>
    </source>
</evidence>
<keyword evidence="4" id="KW-1133">Transmembrane helix</keyword>